<dbReference type="InterPro" id="IPR014284">
    <property type="entry name" value="RNA_pol_sigma-70_dom"/>
</dbReference>
<dbReference type="InterPro" id="IPR036388">
    <property type="entry name" value="WH-like_DNA-bd_sf"/>
</dbReference>
<feature type="domain" description="RNA polymerase sigma factor 70 region 4 type 2" evidence="7">
    <location>
        <begin position="136"/>
        <end position="183"/>
    </location>
</feature>
<dbReference type="GO" id="GO:0016987">
    <property type="term" value="F:sigma factor activity"/>
    <property type="evidence" value="ECO:0007669"/>
    <property type="project" value="UniProtKB-KW"/>
</dbReference>
<evidence type="ECO:0000256" key="1">
    <source>
        <dbReference type="ARBA" id="ARBA00010641"/>
    </source>
</evidence>
<dbReference type="SUPFAM" id="SSF88946">
    <property type="entry name" value="Sigma2 domain of RNA polymerase sigma factors"/>
    <property type="match status" value="1"/>
</dbReference>
<organism evidence="8">
    <name type="scientific">Pantoea agglomerans pv. gypsophilae</name>
    <name type="common">Erwinia herbicola</name>
    <dbReference type="NCBI Taxonomy" id="48984"/>
    <lineage>
        <taxon>Bacteria</taxon>
        <taxon>Pseudomonadati</taxon>
        <taxon>Pseudomonadota</taxon>
        <taxon>Gammaproteobacteria</taxon>
        <taxon>Enterobacterales</taxon>
        <taxon>Erwiniaceae</taxon>
        <taxon>Pantoea</taxon>
        <taxon>Pantoea agglomerans group</taxon>
    </lineage>
</organism>
<feature type="domain" description="RNA polymerase sigma-70 region 2" evidence="6">
    <location>
        <begin position="35"/>
        <end position="101"/>
    </location>
</feature>
<gene>
    <name evidence="8" type="primary">hrpL</name>
</gene>
<evidence type="ECO:0000256" key="2">
    <source>
        <dbReference type="ARBA" id="ARBA00023015"/>
    </source>
</evidence>
<dbReference type="Pfam" id="PF08281">
    <property type="entry name" value="Sigma70_r4_2"/>
    <property type="match status" value="1"/>
</dbReference>
<evidence type="ECO:0000256" key="4">
    <source>
        <dbReference type="ARBA" id="ARBA00023125"/>
    </source>
</evidence>
<protein>
    <submittedName>
        <fullName evidence="8">HrpL</fullName>
    </submittedName>
</protein>
<dbReference type="CDD" id="cd06171">
    <property type="entry name" value="Sigma70_r4"/>
    <property type="match status" value="1"/>
</dbReference>
<comment type="similarity">
    <text evidence="1">Belongs to the sigma-70 factor family. ECF subfamily.</text>
</comment>
<dbReference type="Gene3D" id="1.10.10.10">
    <property type="entry name" value="Winged helix-like DNA-binding domain superfamily/Winged helix DNA-binding domain"/>
    <property type="match status" value="1"/>
</dbReference>
<dbReference type="GO" id="GO:0003677">
    <property type="term" value="F:DNA binding"/>
    <property type="evidence" value="ECO:0007669"/>
    <property type="project" value="UniProtKB-KW"/>
</dbReference>
<keyword evidence="3" id="KW-0731">Sigma factor</keyword>
<evidence type="ECO:0000256" key="5">
    <source>
        <dbReference type="ARBA" id="ARBA00023163"/>
    </source>
</evidence>
<keyword evidence="5" id="KW-0804">Transcription</keyword>
<reference evidence="8" key="1">
    <citation type="submission" date="2000-05" db="EMBL/GenBank/DDBJ databases">
        <title>Hrp regulatory gene in Erwinia herbicola pv. gypsophilae.</title>
        <authorList>
            <person name="Nizan-Koren R."/>
            <person name="Barash I."/>
            <person name="Manulis S."/>
        </authorList>
    </citation>
    <scope>NUCLEOTIDE SEQUENCE</scope>
</reference>
<dbReference type="InterPro" id="IPR007627">
    <property type="entry name" value="RNA_pol_sigma70_r2"/>
</dbReference>
<dbReference type="AlphaFoldDB" id="Q9KH38"/>
<dbReference type="PANTHER" id="PTHR43133">
    <property type="entry name" value="RNA POLYMERASE ECF-TYPE SIGMA FACTO"/>
    <property type="match status" value="1"/>
</dbReference>
<proteinExistence type="inferred from homology"/>
<evidence type="ECO:0000259" key="7">
    <source>
        <dbReference type="Pfam" id="PF08281"/>
    </source>
</evidence>
<dbReference type="InterPro" id="IPR039425">
    <property type="entry name" value="RNA_pol_sigma-70-like"/>
</dbReference>
<dbReference type="InterPro" id="IPR013249">
    <property type="entry name" value="RNA_pol_sigma70_r4_t2"/>
</dbReference>
<keyword evidence="2" id="KW-0805">Transcription regulation</keyword>
<dbReference type="Pfam" id="PF04542">
    <property type="entry name" value="Sigma70_r2"/>
    <property type="match status" value="1"/>
</dbReference>
<accession>Q9KH38</accession>
<evidence type="ECO:0000313" key="8">
    <source>
        <dbReference type="EMBL" id="AAF76211.1"/>
    </source>
</evidence>
<keyword evidence="4" id="KW-0238">DNA-binding</keyword>
<name>Q9KH38_PANAY</name>
<dbReference type="Gene3D" id="1.10.1740.10">
    <property type="match status" value="1"/>
</dbReference>
<dbReference type="SUPFAM" id="SSF88659">
    <property type="entry name" value="Sigma3 and sigma4 domains of RNA polymerase sigma factors"/>
    <property type="match status" value="1"/>
</dbReference>
<sequence>MVKDTEVVMSDIHSHIIEQLTVSDALPLNIDWEIIFREHSRRLYHFIRKRVAHREDAEDLVQMTWLEVIRNRDKFAGASRPETWVFGIALNLVRNHFRLQSSRPYYDELEDDIVLNQEHDPSHIIEHQRILHSTLHSIAALPEETRELLSILVEKNGSYQDIADNLNIPVGTVRSRLSRARVSLKQSVFY</sequence>
<dbReference type="NCBIfam" id="TIGR02937">
    <property type="entry name" value="sigma70-ECF"/>
    <property type="match status" value="1"/>
</dbReference>
<dbReference type="EMBL" id="AF272053">
    <property type="protein sequence ID" value="AAF76211.1"/>
    <property type="molecule type" value="Genomic_DNA"/>
</dbReference>
<evidence type="ECO:0000256" key="3">
    <source>
        <dbReference type="ARBA" id="ARBA00023082"/>
    </source>
</evidence>
<dbReference type="InterPro" id="IPR013324">
    <property type="entry name" value="RNA_pol_sigma_r3/r4-like"/>
</dbReference>
<dbReference type="InterPro" id="IPR013325">
    <property type="entry name" value="RNA_pol_sigma_r2"/>
</dbReference>
<dbReference type="GO" id="GO:0006352">
    <property type="term" value="P:DNA-templated transcription initiation"/>
    <property type="evidence" value="ECO:0007669"/>
    <property type="project" value="InterPro"/>
</dbReference>
<dbReference type="PANTHER" id="PTHR43133:SF8">
    <property type="entry name" value="RNA POLYMERASE SIGMA FACTOR HI_1459-RELATED"/>
    <property type="match status" value="1"/>
</dbReference>
<evidence type="ECO:0000259" key="6">
    <source>
        <dbReference type="Pfam" id="PF04542"/>
    </source>
</evidence>